<feature type="domain" description="Histidine kinase" evidence="10">
    <location>
        <begin position="413"/>
        <end position="631"/>
    </location>
</feature>
<dbReference type="InterPro" id="IPR043128">
    <property type="entry name" value="Rev_trsase/Diguanyl_cyclase"/>
</dbReference>
<keyword evidence="9" id="KW-1133">Transmembrane helix</keyword>
<dbReference type="InterPro" id="IPR001789">
    <property type="entry name" value="Sig_transdc_resp-reg_receiver"/>
</dbReference>
<name>A0A1I0W5C6_9FIRM</name>
<evidence type="ECO:0000256" key="3">
    <source>
        <dbReference type="ARBA" id="ARBA00018672"/>
    </source>
</evidence>
<evidence type="ECO:0000256" key="9">
    <source>
        <dbReference type="SAM" id="Phobius"/>
    </source>
</evidence>
<feature type="domain" description="Response regulatory" evidence="11">
    <location>
        <begin position="768"/>
        <end position="887"/>
    </location>
</feature>
<dbReference type="Pfam" id="PF00072">
    <property type="entry name" value="Response_reg"/>
    <property type="match status" value="1"/>
</dbReference>
<comment type="catalytic activity">
    <reaction evidence="1">
        <text>ATP + protein L-histidine = ADP + protein N-phospho-L-histidine.</text>
        <dbReference type="EC" id="2.7.13.3"/>
    </reaction>
</comment>
<evidence type="ECO:0000259" key="11">
    <source>
        <dbReference type="PROSITE" id="PS50110"/>
    </source>
</evidence>
<dbReference type="InterPro" id="IPR036097">
    <property type="entry name" value="HisK_dim/P_sf"/>
</dbReference>
<feature type="transmembrane region" description="Helical" evidence="9">
    <location>
        <begin position="6"/>
        <end position="22"/>
    </location>
</feature>
<comment type="function">
    <text evidence="7">May play the central regulatory role in sporulation. It may be an element of the effector pathway responsible for the activation of sporulation genes in response to nutritional stress. Spo0A may act in concert with spo0H (a sigma factor) to control the expression of some genes that are critical to the sporulation process.</text>
</comment>
<dbReference type="PANTHER" id="PTHR45339">
    <property type="entry name" value="HYBRID SIGNAL TRANSDUCTION HISTIDINE KINASE J"/>
    <property type="match status" value="1"/>
</dbReference>
<dbReference type="RefSeq" id="WP_092870505.1">
    <property type="nucleotide sequence ID" value="NZ_FOJY01000003.1"/>
</dbReference>
<dbReference type="PROSITE" id="PS50109">
    <property type="entry name" value="HIS_KIN"/>
    <property type="match status" value="1"/>
</dbReference>
<dbReference type="SUPFAM" id="SSF55073">
    <property type="entry name" value="Nucleotide cyclase"/>
    <property type="match status" value="1"/>
</dbReference>
<evidence type="ECO:0000256" key="7">
    <source>
        <dbReference type="ARBA" id="ARBA00024867"/>
    </source>
</evidence>
<feature type="transmembrane region" description="Helical" evidence="9">
    <location>
        <begin position="178"/>
        <end position="196"/>
    </location>
</feature>
<evidence type="ECO:0000256" key="4">
    <source>
        <dbReference type="ARBA" id="ARBA00022553"/>
    </source>
</evidence>
<evidence type="ECO:0000313" key="13">
    <source>
        <dbReference type="Proteomes" id="UP000198838"/>
    </source>
</evidence>
<dbReference type="Pfam" id="PF00512">
    <property type="entry name" value="HisKA"/>
    <property type="match status" value="1"/>
</dbReference>
<dbReference type="InterPro" id="IPR011006">
    <property type="entry name" value="CheY-like_superfamily"/>
</dbReference>
<keyword evidence="4 8" id="KW-0597">Phosphoprotein</keyword>
<dbReference type="PANTHER" id="PTHR45339:SF1">
    <property type="entry name" value="HYBRID SIGNAL TRANSDUCTION HISTIDINE KINASE J"/>
    <property type="match status" value="1"/>
</dbReference>
<dbReference type="SMART" id="SM00388">
    <property type="entry name" value="HisKA"/>
    <property type="match status" value="1"/>
</dbReference>
<dbReference type="Pfam" id="PF00990">
    <property type="entry name" value="GGDEF"/>
    <property type="match status" value="1"/>
</dbReference>
<evidence type="ECO:0000256" key="1">
    <source>
        <dbReference type="ARBA" id="ARBA00000085"/>
    </source>
</evidence>
<dbReference type="SUPFAM" id="SSF52172">
    <property type="entry name" value="CheY-like"/>
    <property type="match status" value="1"/>
</dbReference>
<dbReference type="CDD" id="cd17546">
    <property type="entry name" value="REC_hyHK_CKI1_RcsC-like"/>
    <property type="match status" value="1"/>
</dbReference>
<dbReference type="Gene3D" id="3.40.50.2300">
    <property type="match status" value="1"/>
</dbReference>
<accession>A0A1I0W5C6</accession>
<organism evidence="12 13">
    <name type="scientific">Acetitomaculum ruminis DSM 5522</name>
    <dbReference type="NCBI Taxonomy" id="1120918"/>
    <lineage>
        <taxon>Bacteria</taxon>
        <taxon>Bacillati</taxon>
        <taxon>Bacillota</taxon>
        <taxon>Clostridia</taxon>
        <taxon>Lachnospirales</taxon>
        <taxon>Lachnospiraceae</taxon>
        <taxon>Acetitomaculum</taxon>
    </lineage>
</organism>
<dbReference type="PROSITE" id="PS50110">
    <property type="entry name" value="RESPONSE_REGULATORY"/>
    <property type="match status" value="1"/>
</dbReference>
<dbReference type="AlphaFoldDB" id="A0A1I0W5C6"/>
<sequence>MYYNIDFEVCASCLAAIFFIVYTTRTRVNYSINYYFITALLLTGTSSLLDVVYVVFSDKLFLIAPQALEVLLTAYTIITNLMPISLFLFYMSLSRVIDAVEYKKKLFILISILPSLISVALILSNPISHVIYSLGNNGEYIRHFGTYILYAISFLYLVMSLLVIFILRSYFSNAIKPYFINSLFFIIFGLAIQLFFPSQLITNFITVFALGFSFFNKDYSSFDKTISLESAASLNSFVTRYIENNIPFNILFINITNFRDIFKKHGFQYSEAIFQDVASITIRLCENKSVYRMEGRQLCVVFPSTQSYDNFVKNITLRFNKPLYIKDEELFVNIHIAIASYPADIKAALDTFYVSKTITIFLESRETFPSKVQNYRDILSNSFETVEENAYKVPSVSSGPMAQNFFNSIIISNMSHEVRTPVNSIIGMAELIIRDSENVSSKNYASSIIDSASNLLKIFNNIIDLSKIRAGKITLENHTYTTFDFFKNIFRSLRNNTDQKCTRLILEINPFIPSELTGDRKKISQIIYNLIDAATISSKDNVIEFRVTTENTDIDNRINLIFSTTYKSIKAEKDSVNSFAKYYTSQGLYDDNPNIQTSIIKGMVDLMGGQLRIKSNESNQINISATLPQIIANGEPIINPKRLKVSFVLFHVKDKLTEASLVTSFSMLGIPYGICKNIENVFTSMSVSNADYLFIDYIEYEKIKDRISALNQTITIVLITDESVKEIQNNTLPVLSTPINCLNIYDMLHSINDKKNNGNITFTASDKRVLIVDDSRVNIEIMAGLLDGYLIKIDSVTNGKDAIRLLENDSRYDLIFIDHLMPLLDGLETVRVIRDLKGSYFKKVPIISITATSFENMDSIYHEAGFNDYIEKPINPEIIDDIVLKYLS</sequence>
<evidence type="ECO:0000313" key="12">
    <source>
        <dbReference type="EMBL" id="SFA83538.1"/>
    </source>
</evidence>
<evidence type="ECO:0000256" key="5">
    <source>
        <dbReference type="ARBA" id="ARBA00022777"/>
    </source>
</evidence>
<keyword evidence="9" id="KW-0472">Membrane</keyword>
<dbReference type="InterPro" id="IPR005467">
    <property type="entry name" value="His_kinase_dom"/>
</dbReference>
<dbReference type="EC" id="2.7.13.3" evidence="2"/>
<gene>
    <name evidence="12" type="ORF">SAMN05216249_10372</name>
</gene>
<evidence type="ECO:0000256" key="8">
    <source>
        <dbReference type="PROSITE-ProRule" id="PRU00169"/>
    </source>
</evidence>
<reference evidence="12 13" key="1">
    <citation type="submission" date="2016-10" db="EMBL/GenBank/DDBJ databases">
        <authorList>
            <person name="de Groot N.N."/>
        </authorList>
    </citation>
    <scope>NUCLEOTIDE SEQUENCE [LARGE SCALE GENOMIC DNA]</scope>
    <source>
        <strain evidence="12 13">DSM 5522</strain>
    </source>
</reference>
<dbReference type="GO" id="GO:0000155">
    <property type="term" value="F:phosphorelay sensor kinase activity"/>
    <property type="evidence" value="ECO:0007669"/>
    <property type="project" value="InterPro"/>
</dbReference>
<dbReference type="InterPro" id="IPR029787">
    <property type="entry name" value="Nucleotide_cyclase"/>
</dbReference>
<evidence type="ECO:0000256" key="6">
    <source>
        <dbReference type="ARBA" id="ARBA00023012"/>
    </source>
</evidence>
<dbReference type="InterPro" id="IPR003661">
    <property type="entry name" value="HisK_dim/P_dom"/>
</dbReference>
<dbReference type="EMBL" id="FOJY01000003">
    <property type="protein sequence ID" value="SFA83538.1"/>
    <property type="molecule type" value="Genomic_DNA"/>
</dbReference>
<keyword evidence="13" id="KW-1185">Reference proteome</keyword>
<keyword evidence="6" id="KW-0902">Two-component regulatory system</keyword>
<keyword evidence="5" id="KW-0808">Transferase</keyword>
<feature type="transmembrane region" description="Helical" evidence="9">
    <location>
        <begin position="34"/>
        <end position="56"/>
    </location>
</feature>
<dbReference type="SUPFAM" id="SSF55874">
    <property type="entry name" value="ATPase domain of HSP90 chaperone/DNA topoisomerase II/histidine kinase"/>
    <property type="match status" value="1"/>
</dbReference>
<dbReference type="Gene3D" id="3.30.70.270">
    <property type="match status" value="1"/>
</dbReference>
<dbReference type="STRING" id="1120918.SAMN05216249_10372"/>
<dbReference type="CDD" id="cd00082">
    <property type="entry name" value="HisKA"/>
    <property type="match status" value="1"/>
</dbReference>
<feature type="transmembrane region" description="Helical" evidence="9">
    <location>
        <begin position="106"/>
        <end position="127"/>
    </location>
</feature>
<protein>
    <recommendedName>
        <fullName evidence="3">Stage 0 sporulation protein A homolog</fullName>
        <ecNumber evidence="2">2.7.13.3</ecNumber>
    </recommendedName>
</protein>
<keyword evidence="5" id="KW-0418">Kinase</keyword>
<proteinExistence type="predicted"/>
<feature type="modified residue" description="4-aspartylphosphate" evidence="8">
    <location>
        <position position="818"/>
    </location>
</feature>
<dbReference type="SUPFAM" id="SSF47384">
    <property type="entry name" value="Homodimeric domain of signal transducing histidine kinase"/>
    <property type="match status" value="1"/>
</dbReference>
<dbReference type="Gene3D" id="3.30.565.10">
    <property type="entry name" value="Histidine kinase-like ATPase, C-terminal domain"/>
    <property type="match status" value="1"/>
</dbReference>
<dbReference type="Proteomes" id="UP000198838">
    <property type="component" value="Unassembled WGS sequence"/>
</dbReference>
<keyword evidence="9" id="KW-0812">Transmembrane</keyword>
<dbReference type="Gene3D" id="1.10.287.130">
    <property type="match status" value="1"/>
</dbReference>
<evidence type="ECO:0000259" key="10">
    <source>
        <dbReference type="PROSITE" id="PS50109"/>
    </source>
</evidence>
<dbReference type="OrthoDB" id="9813048at2"/>
<feature type="transmembrane region" description="Helical" evidence="9">
    <location>
        <begin position="68"/>
        <end position="94"/>
    </location>
</feature>
<dbReference type="InterPro" id="IPR000160">
    <property type="entry name" value="GGDEF_dom"/>
</dbReference>
<evidence type="ECO:0000256" key="2">
    <source>
        <dbReference type="ARBA" id="ARBA00012438"/>
    </source>
</evidence>
<feature type="transmembrane region" description="Helical" evidence="9">
    <location>
        <begin position="147"/>
        <end position="166"/>
    </location>
</feature>
<dbReference type="SMART" id="SM00448">
    <property type="entry name" value="REC"/>
    <property type="match status" value="1"/>
</dbReference>
<dbReference type="InterPro" id="IPR036890">
    <property type="entry name" value="HATPase_C_sf"/>
</dbReference>